<comment type="caution">
    <text evidence="2">The sequence shown here is derived from an EMBL/GenBank/DDBJ whole genome shotgun (WGS) entry which is preliminary data.</text>
</comment>
<evidence type="ECO:0000256" key="1">
    <source>
        <dbReference type="SAM" id="Phobius"/>
    </source>
</evidence>
<evidence type="ECO:0000313" key="2">
    <source>
        <dbReference type="EMBL" id="KAK6589775.1"/>
    </source>
</evidence>
<proteinExistence type="predicted"/>
<feature type="transmembrane region" description="Helical" evidence="1">
    <location>
        <begin position="21"/>
        <end position="40"/>
    </location>
</feature>
<name>A0AAV9Y1X6_9CRYT</name>
<dbReference type="AlphaFoldDB" id="A0AAV9Y1X6"/>
<sequence length="175" mass="20380">MIIKETASYYCKNVRYKHAKFFKFVIVLAVNIMLGNVDIIECLSQRTTQDYNEDDYAINFFRKTGKYPSKDYYESNGRYGTPLVLKTNDFTLWSILFCVCLTALIISVGTLLVVSVKNDSIETDINKDNVYEDDSSLLDDYYNENSKIDAIEHLRYLQNEVVKSINYNNPNTNYF</sequence>
<evidence type="ECO:0000313" key="3">
    <source>
        <dbReference type="Proteomes" id="UP001311799"/>
    </source>
</evidence>
<accession>A0AAV9Y1X6</accession>
<dbReference type="Proteomes" id="UP001311799">
    <property type="component" value="Unassembled WGS sequence"/>
</dbReference>
<organism evidence="2 3">
    <name type="scientific">Cryptosporidium xiaoi</name>
    <dbReference type="NCBI Taxonomy" id="659607"/>
    <lineage>
        <taxon>Eukaryota</taxon>
        <taxon>Sar</taxon>
        <taxon>Alveolata</taxon>
        <taxon>Apicomplexa</taxon>
        <taxon>Conoidasida</taxon>
        <taxon>Coccidia</taxon>
        <taxon>Eucoccidiorida</taxon>
        <taxon>Eimeriorina</taxon>
        <taxon>Cryptosporidiidae</taxon>
        <taxon>Cryptosporidium</taxon>
    </lineage>
</organism>
<keyword evidence="1" id="KW-1133">Transmembrane helix</keyword>
<gene>
    <name evidence="2" type="ORF">RS030_184</name>
</gene>
<reference evidence="2 3" key="1">
    <citation type="submission" date="2023-10" db="EMBL/GenBank/DDBJ databases">
        <title>Comparative genomics analysis reveals potential genetic determinants of host preference in Cryptosporidium xiaoi.</title>
        <authorList>
            <person name="Xiao L."/>
            <person name="Li J."/>
        </authorList>
    </citation>
    <scope>NUCLEOTIDE SEQUENCE [LARGE SCALE GENOMIC DNA]</scope>
    <source>
        <strain evidence="2 3">52996</strain>
    </source>
</reference>
<keyword evidence="1" id="KW-0472">Membrane</keyword>
<keyword evidence="3" id="KW-1185">Reference proteome</keyword>
<keyword evidence="1" id="KW-0812">Transmembrane</keyword>
<feature type="transmembrane region" description="Helical" evidence="1">
    <location>
        <begin position="90"/>
        <end position="114"/>
    </location>
</feature>
<dbReference type="EMBL" id="JAWDEY010000011">
    <property type="protein sequence ID" value="KAK6589775.1"/>
    <property type="molecule type" value="Genomic_DNA"/>
</dbReference>
<protein>
    <submittedName>
        <fullName evidence="2">Uncharacterized protein</fullName>
    </submittedName>
</protein>